<comment type="subcellular location">
    <subcellularLocation>
        <location evidence="1">Cell outer membrane</location>
        <topology evidence="1">Peripheral membrane protein</topology>
    </subcellularLocation>
</comment>
<keyword evidence="4" id="KW-0998">Cell outer membrane</keyword>
<dbReference type="CDD" id="cd01009">
    <property type="entry name" value="PBP2_YfhD_N"/>
    <property type="match status" value="1"/>
</dbReference>
<dbReference type="Gene3D" id="1.10.530.10">
    <property type="match status" value="1"/>
</dbReference>
<feature type="domain" description="Solute-binding protein family 3/N-terminal" evidence="5">
    <location>
        <begin position="60"/>
        <end position="299"/>
    </location>
</feature>
<dbReference type="SUPFAM" id="SSF53850">
    <property type="entry name" value="Periplasmic binding protein-like II"/>
    <property type="match status" value="1"/>
</dbReference>
<dbReference type="HOGENOM" id="CLU_027494_1_0_6"/>
<gene>
    <name evidence="6" type="ORF">PSAKL28_17550</name>
</gene>
<dbReference type="PANTHER" id="PTHR35936:SF32">
    <property type="entry name" value="MEMBRANE-BOUND LYTIC MUREIN TRANSGLYCOSYLASE F"/>
    <property type="match status" value="1"/>
</dbReference>
<dbReference type="KEGG" id="palk:PSAKL28_17550"/>
<dbReference type="InterPro" id="IPR001638">
    <property type="entry name" value="Solute-binding_3/MltF_N"/>
</dbReference>
<dbReference type="PANTHER" id="PTHR35936">
    <property type="entry name" value="MEMBRANE-BOUND LYTIC MUREIN TRANSGLYCOSYLASE F"/>
    <property type="match status" value="1"/>
</dbReference>
<dbReference type="InterPro" id="IPR023346">
    <property type="entry name" value="Lysozyme-like_dom_sf"/>
</dbReference>
<dbReference type="GO" id="GO:0008933">
    <property type="term" value="F:peptidoglycan lytic transglycosylase activity"/>
    <property type="evidence" value="ECO:0007669"/>
    <property type="project" value="TreeGrafter"/>
</dbReference>
<dbReference type="SUPFAM" id="SSF53955">
    <property type="entry name" value="Lysozyme-like"/>
    <property type="match status" value="1"/>
</dbReference>
<dbReference type="EMBL" id="CP009048">
    <property type="protein sequence ID" value="AIL60979.1"/>
    <property type="molecule type" value="Genomic_DNA"/>
</dbReference>
<dbReference type="InterPro" id="IPR008258">
    <property type="entry name" value="Transglycosylase_SLT_dom_1"/>
</dbReference>
<dbReference type="GO" id="GO:0009253">
    <property type="term" value="P:peptidoglycan catabolic process"/>
    <property type="evidence" value="ECO:0007669"/>
    <property type="project" value="TreeGrafter"/>
</dbReference>
<dbReference type="AlphaFoldDB" id="A0A077FAZ0"/>
<dbReference type="GO" id="GO:0009279">
    <property type="term" value="C:cell outer membrane"/>
    <property type="evidence" value="ECO:0007669"/>
    <property type="project" value="UniProtKB-SubCell"/>
</dbReference>
<evidence type="ECO:0000256" key="3">
    <source>
        <dbReference type="ARBA" id="ARBA00022729"/>
    </source>
</evidence>
<evidence type="ECO:0000313" key="7">
    <source>
        <dbReference type="Proteomes" id="UP000028931"/>
    </source>
</evidence>
<evidence type="ECO:0000313" key="6">
    <source>
        <dbReference type="EMBL" id="AIL60979.1"/>
    </source>
</evidence>
<comment type="similarity">
    <text evidence="2">Belongs to the bacterial solute-binding protein 3 family.</text>
</comment>
<name>A0A077FAZ0_9PSED</name>
<evidence type="ECO:0000256" key="2">
    <source>
        <dbReference type="ARBA" id="ARBA00010333"/>
    </source>
</evidence>
<reference evidence="6 7" key="1">
    <citation type="submission" date="2014-07" db="EMBL/GenBank/DDBJ databases">
        <authorList>
            <person name="Lee K."/>
            <person name="Lim J.Y."/>
            <person name="Hwang I."/>
        </authorList>
    </citation>
    <scope>NUCLEOTIDE SEQUENCE [LARGE SCALE GENOMIC DNA]</scope>
    <source>
        <strain evidence="6 7">KL28</strain>
    </source>
</reference>
<dbReference type="SMART" id="SM00062">
    <property type="entry name" value="PBPb"/>
    <property type="match status" value="1"/>
</dbReference>
<evidence type="ECO:0000256" key="1">
    <source>
        <dbReference type="ARBA" id="ARBA00004339"/>
    </source>
</evidence>
<organism evidence="6 7">
    <name type="scientific">Pseudomonas alkylphenolica</name>
    <dbReference type="NCBI Taxonomy" id="237609"/>
    <lineage>
        <taxon>Bacteria</taxon>
        <taxon>Pseudomonadati</taxon>
        <taxon>Pseudomonadota</taxon>
        <taxon>Gammaproteobacteria</taxon>
        <taxon>Pseudomonadales</taxon>
        <taxon>Pseudomonadaceae</taxon>
        <taxon>Pseudomonas</taxon>
    </lineage>
</organism>
<keyword evidence="3" id="KW-0732">Signal</keyword>
<dbReference type="Gene3D" id="3.40.190.10">
    <property type="entry name" value="Periplasmic binding protein-like II"/>
    <property type="match status" value="2"/>
</dbReference>
<keyword evidence="4" id="KW-0472">Membrane</keyword>
<sequence>MTPTPHARTLIRMTRALFLLIVLGFGLLLAGPASARLPGPQQTVSKTQARDLAQIRSSRVLKVLVNQSRNSSGEVKGEPVGVEYHRLRAFEHYLNGRARDGQEIRLKIIPRAKEQLLAALQRGEADLVAPGELLDPTSTRGLVASDPVVDNVPMVLVGRKGERSFQRVEQLSGRTLALTSASAVGDTLHEINQKLALRKLPPIKVEWVDPTLAVEDVLEMVQAGIFHLTVVEQPIAERWARVMPKLRIDRKVQVAAPEAMRWYVRRDAVMLHASVDRFLQGYRPPENQDAAFERIYRRLYRVHNPLARNDRKRLEALRPVLQRHASEQNIDWLNLAAVAFKESSLNPAARGAGGTHGLMQITSSAAQRVGVSNISNVDGNVQASARYMAMIRRKFFSSNQLNERERMAFTLAAYNLGPERVQAMRAEARRRGLNGNQWFFQTERIAMEQVGMGPVSYVNSVNKYFLAFDRERESLEAKRSKLAR</sequence>
<dbReference type="Pfam" id="PF01464">
    <property type="entry name" value="SLT"/>
    <property type="match status" value="1"/>
</dbReference>
<evidence type="ECO:0000256" key="4">
    <source>
        <dbReference type="ARBA" id="ARBA00023237"/>
    </source>
</evidence>
<accession>A0A077FAZ0</accession>
<evidence type="ECO:0000259" key="5">
    <source>
        <dbReference type="SMART" id="SM00062"/>
    </source>
</evidence>
<protein>
    <submittedName>
        <fullName evidence="6">Lytic transglycosylase</fullName>
    </submittedName>
</protein>
<proteinExistence type="inferred from homology"/>
<dbReference type="Proteomes" id="UP000028931">
    <property type="component" value="Chromosome"/>
</dbReference>
<dbReference type="eggNOG" id="COG4623">
    <property type="taxonomic scope" value="Bacteria"/>
</dbReference>